<feature type="signal peptide" evidence="10">
    <location>
        <begin position="1"/>
        <end position="22"/>
    </location>
</feature>
<dbReference type="InterPro" id="IPR050174">
    <property type="entry name" value="Protocadherin/Cadherin-CA"/>
</dbReference>
<feature type="domain" description="Cadherin" evidence="11">
    <location>
        <begin position="27"/>
        <end position="134"/>
    </location>
</feature>
<dbReference type="Pfam" id="PF00028">
    <property type="entry name" value="Cadherin"/>
    <property type="match status" value="3"/>
</dbReference>
<evidence type="ECO:0000256" key="5">
    <source>
        <dbReference type="ARBA" id="ARBA00022989"/>
    </source>
</evidence>
<evidence type="ECO:0000256" key="10">
    <source>
        <dbReference type="SAM" id="SignalP"/>
    </source>
</evidence>
<dbReference type="Proteomes" id="UP000728185">
    <property type="component" value="Unassembled WGS sequence"/>
</dbReference>
<keyword evidence="5" id="KW-1133">Transmembrane helix</keyword>
<feature type="domain" description="Cadherin" evidence="11">
    <location>
        <begin position="269"/>
        <end position="379"/>
    </location>
</feature>
<dbReference type="InterPro" id="IPR002126">
    <property type="entry name" value="Cadherin-like_dom"/>
</dbReference>
<dbReference type="PROSITE" id="PS00232">
    <property type="entry name" value="CADHERIN_1"/>
    <property type="match status" value="2"/>
</dbReference>
<evidence type="ECO:0000256" key="8">
    <source>
        <dbReference type="PROSITE-ProRule" id="PRU00043"/>
    </source>
</evidence>
<evidence type="ECO:0000256" key="3">
    <source>
        <dbReference type="ARBA" id="ARBA00022737"/>
    </source>
</evidence>
<gene>
    <name evidence="12" type="ORF">FBUS_02132</name>
</gene>
<feature type="chain" id="PRO_5034196209" evidence="10">
    <location>
        <begin position="23"/>
        <end position="539"/>
    </location>
</feature>
<dbReference type="CDD" id="cd11304">
    <property type="entry name" value="Cadherin_repeat"/>
    <property type="match status" value="3"/>
</dbReference>
<keyword evidence="6" id="KW-0472">Membrane</keyword>
<keyword evidence="3" id="KW-0677">Repeat</keyword>
<dbReference type="EMBL" id="LUCM01010581">
    <property type="protein sequence ID" value="KAA0185271.1"/>
    <property type="molecule type" value="Genomic_DNA"/>
</dbReference>
<comment type="subcellular location">
    <subcellularLocation>
        <location evidence="1">Membrane</location>
        <topology evidence="1">Single-pass membrane protein</topology>
    </subcellularLocation>
</comment>
<dbReference type="PROSITE" id="PS50268">
    <property type="entry name" value="CADHERIN_2"/>
    <property type="match status" value="4"/>
</dbReference>
<keyword evidence="10" id="KW-0732">Signal</keyword>
<dbReference type="PRINTS" id="PR00205">
    <property type="entry name" value="CADHERIN"/>
</dbReference>
<feature type="domain" description="Cadherin" evidence="11">
    <location>
        <begin position="142"/>
        <end position="254"/>
    </location>
</feature>
<evidence type="ECO:0000313" key="13">
    <source>
        <dbReference type="Proteomes" id="UP000728185"/>
    </source>
</evidence>
<dbReference type="InterPro" id="IPR015919">
    <property type="entry name" value="Cadherin-like_sf"/>
</dbReference>
<evidence type="ECO:0000256" key="7">
    <source>
        <dbReference type="ARBA" id="ARBA00023180"/>
    </source>
</evidence>
<feature type="region of interest" description="Disordered" evidence="9">
    <location>
        <begin position="384"/>
        <end position="422"/>
    </location>
</feature>
<reference evidence="12" key="1">
    <citation type="submission" date="2019-05" db="EMBL/GenBank/DDBJ databases">
        <title>Annotation for the trematode Fasciolopsis buski.</title>
        <authorList>
            <person name="Choi Y.-J."/>
        </authorList>
    </citation>
    <scope>NUCLEOTIDE SEQUENCE</scope>
    <source>
        <strain evidence="12">HT</strain>
        <tissue evidence="12">Whole worm</tissue>
    </source>
</reference>
<evidence type="ECO:0000256" key="6">
    <source>
        <dbReference type="ARBA" id="ARBA00023136"/>
    </source>
</evidence>
<dbReference type="OrthoDB" id="6252479at2759"/>
<evidence type="ECO:0000313" key="12">
    <source>
        <dbReference type="EMBL" id="KAA0185271.1"/>
    </source>
</evidence>
<evidence type="ECO:0000256" key="4">
    <source>
        <dbReference type="ARBA" id="ARBA00022837"/>
    </source>
</evidence>
<dbReference type="AlphaFoldDB" id="A0A8E0RLW9"/>
<comment type="caution">
    <text evidence="12">The sequence shown here is derived from an EMBL/GenBank/DDBJ whole genome shotgun (WGS) entry which is preliminary data.</text>
</comment>
<protein>
    <submittedName>
        <fullName evidence="12">Protocadherin-17</fullName>
    </submittedName>
</protein>
<organism evidence="12 13">
    <name type="scientific">Fasciolopsis buskii</name>
    <dbReference type="NCBI Taxonomy" id="27845"/>
    <lineage>
        <taxon>Eukaryota</taxon>
        <taxon>Metazoa</taxon>
        <taxon>Spiralia</taxon>
        <taxon>Lophotrochozoa</taxon>
        <taxon>Platyhelminthes</taxon>
        <taxon>Trematoda</taxon>
        <taxon>Digenea</taxon>
        <taxon>Plagiorchiida</taxon>
        <taxon>Echinostomata</taxon>
        <taxon>Echinostomatoidea</taxon>
        <taxon>Fasciolidae</taxon>
        <taxon>Fasciolopsis</taxon>
    </lineage>
</organism>
<keyword evidence="13" id="KW-1185">Reference proteome</keyword>
<name>A0A8E0RLW9_9TREM</name>
<dbReference type="PANTHER" id="PTHR24028">
    <property type="entry name" value="CADHERIN-87A"/>
    <property type="match status" value="1"/>
</dbReference>
<dbReference type="SUPFAM" id="SSF49313">
    <property type="entry name" value="Cadherin-like"/>
    <property type="match status" value="3"/>
</dbReference>
<sequence length="539" mass="58983">MALVSALLILCSQLCHITCVIASTINTATIVTFVIDENAPIGHEVGRIQLKDPSTSTSPLTFTLQDTSYFNFDPSDPSRLVVRSTLDRDADRKLCTESGWPEVCSWSGVIFVSDGRLLSLRVVVRDTNDNVPRWPSNRPQDGPAQLHVAVSENCALGTMVDLPLASDPDIGENSIVRYELVRPAGMNTLRVPFDISSTNVHSRALYRLIVKGPLDRETQSTYHLTVAAIDGGGNQGLAQLTVHVTDENDNKPIFKHLRGPDNISLISDELKPFVMTVDEDVPVGTKLSEHPVATDEDEGDFGRITYAFALSTPDTVKRDFNIDPDTGVLSVRNALDCDTGGLTQYQFVVIAQDHGAPPLTATARVIINVRDKNDNAPVITITSALVPPSPSQPGAPDYELSEKTPNVPHSVESDMDSAVGSEKKTPLRLLENTSENKLIATITVHDPDSEENGKFTCSLGKSDELQLTYMKNLGKLSVYQLSSTRSVDRERQPELRVALRCRDHGQPSQSNTELLTVHIVDVNDNAPEFSSKRYSFQVS</sequence>
<dbReference type="GO" id="GO:0005509">
    <property type="term" value="F:calcium ion binding"/>
    <property type="evidence" value="ECO:0007669"/>
    <property type="project" value="UniProtKB-UniRule"/>
</dbReference>
<keyword evidence="2" id="KW-0812">Transmembrane</keyword>
<evidence type="ECO:0000256" key="2">
    <source>
        <dbReference type="ARBA" id="ARBA00022692"/>
    </source>
</evidence>
<evidence type="ECO:0000256" key="9">
    <source>
        <dbReference type="SAM" id="MobiDB-lite"/>
    </source>
</evidence>
<accession>A0A8E0RLW9</accession>
<dbReference type="GO" id="GO:0007156">
    <property type="term" value="P:homophilic cell adhesion via plasma membrane adhesion molecules"/>
    <property type="evidence" value="ECO:0007669"/>
    <property type="project" value="InterPro"/>
</dbReference>
<dbReference type="FunFam" id="2.60.40.60:FF:000020">
    <property type="entry name" value="Dachsous cadherin-related 1b"/>
    <property type="match status" value="1"/>
</dbReference>
<keyword evidence="4 8" id="KW-0106">Calcium</keyword>
<dbReference type="PANTHER" id="PTHR24028:SF146">
    <property type="entry name" value="CADHERIN 96CB, ISOFORM D-RELATED"/>
    <property type="match status" value="1"/>
</dbReference>
<dbReference type="Gene3D" id="2.60.40.60">
    <property type="entry name" value="Cadherins"/>
    <property type="match status" value="4"/>
</dbReference>
<keyword evidence="7" id="KW-0325">Glycoprotein</keyword>
<dbReference type="InterPro" id="IPR020894">
    <property type="entry name" value="Cadherin_CS"/>
</dbReference>
<feature type="domain" description="Cadherin" evidence="11">
    <location>
        <begin position="421"/>
        <end position="529"/>
    </location>
</feature>
<dbReference type="SMART" id="SM00112">
    <property type="entry name" value="CA"/>
    <property type="match status" value="3"/>
</dbReference>
<evidence type="ECO:0000259" key="11">
    <source>
        <dbReference type="PROSITE" id="PS50268"/>
    </source>
</evidence>
<dbReference type="GO" id="GO:0005886">
    <property type="term" value="C:plasma membrane"/>
    <property type="evidence" value="ECO:0007669"/>
    <property type="project" value="InterPro"/>
</dbReference>
<proteinExistence type="predicted"/>
<dbReference type="FunFam" id="2.60.40.60:FF:000092">
    <property type="entry name" value="Protocadherin 8"/>
    <property type="match status" value="2"/>
</dbReference>
<evidence type="ECO:0000256" key="1">
    <source>
        <dbReference type="ARBA" id="ARBA00004167"/>
    </source>
</evidence>